<evidence type="ECO:0000256" key="5">
    <source>
        <dbReference type="ARBA" id="ARBA00022729"/>
    </source>
</evidence>
<dbReference type="CDD" id="cd00087">
    <property type="entry name" value="FReD"/>
    <property type="match status" value="1"/>
</dbReference>
<dbReference type="SMART" id="SM00186">
    <property type="entry name" value="FBG"/>
    <property type="match status" value="1"/>
</dbReference>
<evidence type="ECO:0000256" key="6">
    <source>
        <dbReference type="ARBA" id="ARBA00022734"/>
    </source>
</evidence>
<keyword evidence="9" id="KW-0391">Immunity</keyword>
<dbReference type="PROSITE" id="PS00514">
    <property type="entry name" value="FIBRINOGEN_C_1"/>
    <property type="match status" value="1"/>
</dbReference>
<keyword evidence="4" id="KW-0479">Metal-binding</keyword>
<evidence type="ECO:0000256" key="4">
    <source>
        <dbReference type="ARBA" id="ARBA00022723"/>
    </source>
</evidence>
<evidence type="ECO:0000256" key="1">
    <source>
        <dbReference type="ARBA" id="ARBA00004613"/>
    </source>
</evidence>
<dbReference type="GO" id="GO:0005615">
    <property type="term" value="C:extracellular space"/>
    <property type="evidence" value="ECO:0000318"/>
    <property type="project" value="GO_Central"/>
</dbReference>
<dbReference type="NCBIfam" id="NF040941">
    <property type="entry name" value="GGGWT_bact"/>
    <property type="match status" value="1"/>
</dbReference>
<keyword evidence="5 14" id="KW-0732">Signal</keyword>
<evidence type="ECO:0000256" key="2">
    <source>
        <dbReference type="ARBA" id="ARBA00022525"/>
    </source>
</evidence>
<evidence type="ECO:0000256" key="12">
    <source>
        <dbReference type="ARBA" id="ARBA00023180"/>
    </source>
</evidence>
<feature type="signal peptide" evidence="14">
    <location>
        <begin position="1"/>
        <end position="19"/>
    </location>
</feature>
<dbReference type="GO" id="GO:0005102">
    <property type="term" value="F:signaling receptor binding"/>
    <property type="evidence" value="ECO:0000318"/>
    <property type="project" value="GO_Central"/>
</dbReference>
<evidence type="ECO:0000256" key="9">
    <source>
        <dbReference type="ARBA" id="ARBA00022859"/>
    </source>
</evidence>
<protein>
    <submittedName>
        <fullName evidence="17 18">Ficolin-1-B-like</fullName>
    </submittedName>
</protein>
<dbReference type="PANTHER" id="PTHR19143:SF433">
    <property type="entry name" value="FICOLIN-2"/>
    <property type="match status" value="1"/>
</dbReference>
<evidence type="ECO:0000256" key="14">
    <source>
        <dbReference type="SAM" id="SignalP"/>
    </source>
</evidence>
<accession>A0A8J1MZG9</accession>
<dbReference type="GO" id="GO:0046872">
    <property type="term" value="F:metal ion binding"/>
    <property type="evidence" value="ECO:0007669"/>
    <property type="project" value="UniProtKB-KW"/>
</dbReference>
<dbReference type="GO" id="GO:0001867">
    <property type="term" value="P:complement activation, lectin pathway"/>
    <property type="evidence" value="ECO:0000318"/>
    <property type="project" value="GO_Central"/>
</dbReference>
<dbReference type="Pfam" id="PF01391">
    <property type="entry name" value="Collagen"/>
    <property type="match status" value="1"/>
</dbReference>
<proteinExistence type="predicted"/>
<dbReference type="InterPro" id="IPR014716">
    <property type="entry name" value="Fibrinogen_a/b/g_C_1"/>
</dbReference>
<dbReference type="GeneID" id="108705100"/>
<dbReference type="OrthoDB" id="7735550at2759"/>
<dbReference type="GO" id="GO:0030246">
    <property type="term" value="F:carbohydrate binding"/>
    <property type="evidence" value="ECO:0007669"/>
    <property type="project" value="UniProtKB-KW"/>
</dbReference>
<dbReference type="InterPro" id="IPR050373">
    <property type="entry name" value="Fibrinogen_C-term_domain"/>
</dbReference>
<evidence type="ECO:0000256" key="3">
    <source>
        <dbReference type="ARBA" id="ARBA00022588"/>
    </source>
</evidence>
<dbReference type="GO" id="GO:0003823">
    <property type="term" value="F:antigen binding"/>
    <property type="evidence" value="ECO:0000318"/>
    <property type="project" value="GO_Central"/>
</dbReference>
<keyword evidence="8" id="KW-0106">Calcium</keyword>
<keyword evidence="7" id="KW-0677">Repeat</keyword>
<dbReference type="Pfam" id="PF00147">
    <property type="entry name" value="Fibrinogen_C"/>
    <property type="match status" value="1"/>
</dbReference>
<dbReference type="Gene3D" id="4.10.530.10">
    <property type="entry name" value="Gamma-fibrinogen Carboxyl Terminal Fragment, domain 2"/>
    <property type="match status" value="1"/>
</dbReference>
<comment type="subcellular location">
    <subcellularLocation>
        <location evidence="1">Secreted</location>
    </subcellularLocation>
</comment>
<keyword evidence="10" id="KW-0176">Collagen</keyword>
<name>A0A8J1MZG9_XENLA</name>
<keyword evidence="12" id="KW-0325">Glycoprotein</keyword>
<dbReference type="RefSeq" id="XP_041446875.1">
    <property type="nucleotide sequence ID" value="XM_041590941.1"/>
</dbReference>
<feature type="chain" id="PRO_5044692506" evidence="14">
    <location>
        <begin position="20"/>
        <end position="311"/>
    </location>
</feature>
<keyword evidence="6" id="KW-0430">Lectin</keyword>
<feature type="compositionally biased region" description="Low complexity" evidence="13">
    <location>
        <begin position="50"/>
        <end position="82"/>
    </location>
</feature>
<evidence type="ECO:0000256" key="7">
    <source>
        <dbReference type="ARBA" id="ARBA00022737"/>
    </source>
</evidence>
<keyword evidence="16" id="KW-1185">Reference proteome</keyword>
<feature type="domain" description="Fibrinogen C-terminal" evidence="15">
    <location>
        <begin position="92"/>
        <end position="310"/>
    </location>
</feature>
<dbReference type="GO" id="GO:0097367">
    <property type="term" value="F:carbohydrate derivative binding"/>
    <property type="evidence" value="ECO:0000318"/>
    <property type="project" value="GO_Central"/>
</dbReference>
<evidence type="ECO:0000256" key="11">
    <source>
        <dbReference type="ARBA" id="ARBA00023157"/>
    </source>
</evidence>
<feature type="region of interest" description="Disordered" evidence="13">
    <location>
        <begin position="48"/>
        <end position="90"/>
    </location>
</feature>
<reference evidence="17 18" key="1">
    <citation type="submission" date="2025-04" db="UniProtKB">
        <authorList>
            <consortium name="RefSeq"/>
        </authorList>
    </citation>
    <scope>IDENTIFICATION</scope>
    <source>
        <strain evidence="17 18">J_2021</strain>
        <tissue evidence="17 18">Erythrocytes</tissue>
    </source>
</reference>
<gene>
    <name evidence="17 18" type="primary">LOC108705100</name>
</gene>
<keyword evidence="11" id="KW-1015">Disulfide bond</keyword>
<evidence type="ECO:0000259" key="15">
    <source>
        <dbReference type="PROSITE" id="PS51406"/>
    </source>
</evidence>
<evidence type="ECO:0000313" key="18">
    <source>
        <dbReference type="RefSeq" id="XP_041446876.1"/>
    </source>
</evidence>
<dbReference type="PROSITE" id="PS51406">
    <property type="entry name" value="FIBRINOGEN_C_2"/>
    <property type="match status" value="1"/>
</dbReference>
<dbReference type="InterPro" id="IPR036056">
    <property type="entry name" value="Fibrinogen-like_C"/>
</dbReference>
<dbReference type="InterPro" id="IPR020837">
    <property type="entry name" value="Fibrinogen_CS"/>
</dbReference>
<evidence type="ECO:0000313" key="16">
    <source>
        <dbReference type="Proteomes" id="UP000186698"/>
    </source>
</evidence>
<organism evidence="16 18">
    <name type="scientific">Xenopus laevis</name>
    <name type="common">African clawed frog</name>
    <dbReference type="NCBI Taxonomy" id="8355"/>
    <lineage>
        <taxon>Eukaryota</taxon>
        <taxon>Metazoa</taxon>
        <taxon>Chordata</taxon>
        <taxon>Craniata</taxon>
        <taxon>Vertebrata</taxon>
        <taxon>Euteleostomi</taxon>
        <taxon>Amphibia</taxon>
        <taxon>Batrachia</taxon>
        <taxon>Anura</taxon>
        <taxon>Pipoidea</taxon>
        <taxon>Pipidae</taxon>
        <taxon>Xenopodinae</taxon>
        <taxon>Xenopus</taxon>
        <taxon>Xenopus</taxon>
    </lineage>
</organism>
<sequence length="311" mass="33812">MMQTVALTIFCLVAALSNGDDSCPEVKVVGVGSSDKLTILRGCPGAPGIPGYKGEPGPSGEKGQSGSKGESGKVGPKGQQGQKGDKGDSGAPEQFYAARSCKELLDQGTFLSGWYKIYPDGEKPLTVLCDMDTDGGGWIVFQRRFDGSVDFFRDWNSYKKGFGSQLSEFWLGNDNIYTLTSSGNYQLRIDFTDFENQHSFAAYDSFATLGEKDYYKLILGAYSGGTAGDSLDHHRNRAFTTKDKDNDSHGINCAETFKGGWWYGACHDANLNGLYLRGKHSNEGLGINWETGKGNGYSYKVPIPQDQPPKD</sequence>
<evidence type="ECO:0000313" key="17">
    <source>
        <dbReference type="RefSeq" id="XP_041446875.1"/>
    </source>
</evidence>
<keyword evidence="3" id="KW-0399">Innate immunity</keyword>
<dbReference type="SUPFAM" id="SSF56496">
    <property type="entry name" value="Fibrinogen C-terminal domain-like"/>
    <property type="match status" value="1"/>
</dbReference>
<evidence type="ECO:0000256" key="8">
    <source>
        <dbReference type="ARBA" id="ARBA00022837"/>
    </source>
</evidence>
<dbReference type="Proteomes" id="UP000186698">
    <property type="component" value="Chromosome 4L"/>
</dbReference>
<evidence type="ECO:0000256" key="10">
    <source>
        <dbReference type="ARBA" id="ARBA00023119"/>
    </source>
</evidence>
<dbReference type="InterPro" id="IPR008160">
    <property type="entry name" value="Collagen"/>
</dbReference>
<dbReference type="Gene3D" id="3.90.215.10">
    <property type="entry name" value="Gamma Fibrinogen, chain A, domain 1"/>
    <property type="match status" value="1"/>
</dbReference>
<dbReference type="KEGG" id="xla:108705100"/>
<dbReference type="GO" id="GO:0005581">
    <property type="term" value="C:collagen trimer"/>
    <property type="evidence" value="ECO:0007669"/>
    <property type="project" value="UniProtKB-KW"/>
</dbReference>
<evidence type="ECO:0000256" key="13">
    <source>
        <dbReference type="SAM" id="MobiDB-lite"/>
    </source>
</evidence>
<keyword evidence="2" id="KW-0964">Secreted</keyword>
<dbReference type="PANTHER" id="PTHR19143">
    <property type="entry name" value="FIBRINOGEN/TENASCIN/ANGIOPOEITIN"/>
    <property type="match status" value="1"/>
</dbReference>
<dbReference type="AlphaFoldDB" id="A0A8J1MZG9"/>
<dbReference type="InterPro" id="IPR002181">
    <property type="entry name" value="Fibrinogen_a/b/g_C_dom"/>
</dbReference>
<dbReference type="RefSeq" id="XP_041446876.1">
    <property type="nucleotide sequence ID" value="XM_041590942.1"/>
</dbReference>
<dbReference type="FunFam" id="3.90.215.10:FF:000001">
    <property type="entry name" value="Tenascin isoform 1"/>
    <property type="match status" value="1"/>
</dbReference>